<reference evidence="2 3" key="1">
    <citation type="submission" date="2024-07" db="EMBL/GenBank/DDBJ databases">
        <title>Section-level genome sequencing and comparative genomics of Aspergillus sections Usti and Cavernicolus.</title>
        <authorList>
            <consortium name="Lawrence Berkeley National Laboratory"/>
            <person name="Nybo J.L."/>
            <person name="Vesth T.C."/>
            <person name="Theobald S."/>
            <person name="Frisvad J.C."/>
            <person name="Larsen T.O."/>
            <person name="Kjaerboelling I."/>
            <person name="Rothschild-Mancinelli K."/>
            <person name="Lyhne E.K."/>
            <person name="Kogle M.E."/>
            <person name="Barry K."/>
            <person name="Clum A."/>
            <person name="Na H."/>
            <person name="Ledsgaard L."/>
            <person name="Lin J."/>
            <person name="Lipzen A."/>
            <person name="Kuo A."/>
            <person name="Riley R."/>
            <person name="Mondo S."/>
            <person name="LaButti K."/>
            <person name="Haridas S."/>
            <person name="Pangalinan J."/>
            <person name="Salamov A.A."/>
            <person name="Simmons B.A."/>
            <person name="Magnuson J.K."/>
            <person name="Chen J."/>
            <person name="Drula E."/>
            <person name="Henrissat B."/>
            <person name="Wiebenga A."/>
            <person name="Lubbers R.J."/>
            <person name="Gomes A.C."/>
            <person name="Macurrencykelacurrency M.R."/>
            <person name="Stajich J."/>
            <person name="Grigoriev I.V."/>
            <person name="Mortensen U.H."/>
            <person name="De vries R.P."/>
            <person name="Baker S.E."/>
            <person name="Andersen M.R."/>
        </authorList>
    </citation>
    <scope>NUCLEOTIDE SEQUENCE [LARGE SCALE GENOMIC DNA]</scope>
    <source>
        <strain evidence="2 3">CBS 756.74</strain>
    </source>
</reference>
<proteinExistence type="predicted"/>
<protein>
    <submittedName>
        <fullName evidence="2">Uncharacterized protein</fullName>
    </submittedName>
</protein>
<evidence type="ECO:0000313" key="2">
    <source>
        <dbReference type="EMBL" id="KAL2857432.1"/>
    </source>
</evidence>
<feature type="region of interest" description="Disordered" evidence="1">
    <location>
        <begin position="1"/>
        <end position="37"/>
    </location>
</feature>
<accession>A0ABR4KZA5</accession>
<evidence type="ECO:0000256" key="1">
    <source>
        <dbReference type="SAM" id="MobiDB-lite"/>
    </source>
</evidence>
<evidence type="ECO:0000313" key="3">
    <source>
        <dbReference type="Proteomes" id="UP001610444"/>
    </source>
</evidence>
<comment type="caution">
    <text evidence="2">The sequence shown here is derived from an EMBL/GenBank/DDBJ whole genome shotgun (WGS) entry which is preliminary data.</text>
</comment>
<feature type="compositionally biased region" description="Acidic residues" evidence="1">
    <location>
        <begin position="1"/>
        <end position="15"/>
    </location>
</feature>
<dbReference type="GeneID" id="98159737"/>
<dbReference type="RefSeq" id="XP_070902963.1">
    <property type="nucleotide sequence ID" value="XM_071044573.1"/>
</dbReference>
<organism evidence="2 3">
    <name type="scientific">Aspergillus pseudodeflectus</name>
    <dbReference type="NCBI Taxonomy" id="176178"/>
    <lineage>
        <taxon>Eukaryota</taxon>
        <taxon>Fungi</taxon>
        <taxon>Dikarya</taxon>
        <taxon>Ascomycota</taxon>
        <taxon>Pezizomycotina</taxon>
        <taxon>Eurotiomycetes</taxon>
        <taxon>Eurotiomycetidae</taxon>
        <taxon>Eurotiales</taxon>
        <taxon>Aspergillaceae</taxon>
        <taxon>Aspergillus</taxon>
        <taxon>Aspergillus subgen. Nidulantes</taxon>
    </lineage>
</organism>
<sequence>MLEEEEEEEEEEQQLEDGSSMPYILGIVGDSRSNDPDPGDFPFGRANCNEIGRILPWLVLVEIPAAKLSRRNGKLGLMRGRMTVRISETAMTGNGAPSRITKGHPSRRINGPAEWIYNARTTALSGAQAGTSGLQIQGTICAVYGVRPGSVDLFVERRRGALRLDLSMLAGQSTLRALRLLQTE</sequence>
<gene>
    <name evidence="2" type="ORF">BJX68DRAFT_262998</name>
</gene>
<dbReference type="Proteomes" id="UP001610444">
    <property type="component" value="Unassembled WGS sequence"/>
</dbReference>
<keyword evidence="3" id="KW-1185">Reference proteome</keyword>
<dbReference type="EMBL" id="JBFXLR010000006">
    <property type="protein sequence ID" value="KAL2857432.1"/>
    <property type="molecule type" value="Genomic_DNA"/>
</dbReference>
<name>A0ABR4KZA5_9EURO</name>